<dbReference type="Gene3D" id="3.30.70.100">
    <property type="match status" value="1"/>
</dbReference>
<dbReference type="Pfam" id="PF00403">
    <property type="entry name" value="HMA"/>
    <property type="match status" value="1"/>
</dbReference>
<keyword evidence="4" id="KW-0614">Plasmid</keyword>
<evidence type="ECO:0000259" key="3">
    <source>
        <dbReference type="PROSITE" id="PS50846"/>
    </source>
</evidence>
<dbReference type="CDD" id="cd00371">
    <property type="entry name" value="HMA"/>
    <property type="match status" value="1"/>
</dbReference>
<dbReference type="InterPro" id="IPR000428">
    <property type="entry name" value="Cu-bd"/>
</dbReference>
<organism evidence="4 5">
    <name type="scientific">Rhodococcus opacus</name>
    <name type="common">Nocardia opaca</name>
    <dbReference type="NCBI Taxonomy" id="37919"/>
    <lineage>
        <taxon>Bacteria</taxon>
        <taxon>Bacillati</taxon>
        <taxon>Actinomycetota</taxon>
        <taxon>Actinomycetes</taxon>
        <taxon>Mycobacteriales</taxon>
        <taxon>Nocardiaceae</taxon>
        <taxon>Rhodococcus</taxon>
    </lineage>
</organism>
<dbReference type="InterPro" id="IPR006121">
    <property type="entry name" value="HMA_dom"/>
</dbReference>
<geneLocation type="plasmid" evidence="4 5">
    <name>pPDG3</name>
</geneLocation>
<evidence type="ECO:0000256" key="1">
    <source>
        <dbReference type="ARBA" id="ARBA00022723"/>
    </source>
</evidence>
<gene>
    <name evidence="4" type="ORF">EP51_45715</name>
</gene>
<name>A0A076EZG1_RHOOP</name>
<feature type="domain" description="HMA" evidence="3">
    <location>
        <begin position="2"/>
        <end position="67"/>
    </location>
</feature>
<dbReference type="PRINTS" id="PR00944">
    <property type="entry name" value="CUEXPORT"/>
</dbReference>
<dbReference type="InterPro" id="IPR006122">
    <property type="entry name" value="HMA_Cu_ion-bd"/>
</dbReference>
<dbReference type="SUPFAM" id="SSF55008">
    <property type="entry name" value="HMA, heavy metal-associated domain"/>
    <property type="match status" value="1"/>
</dbReference>
<dbReference type="InterPro" id="IPR017969">
    <property type="entry name" value="Heavy-metal-associated_CS"/>
</dbReference>
<keyword evidence="2" id="KW-0186">Copper</keyword>
<dbReference type="NCBIfam" id="TIGR00003">
    <property type="entry name" value="copper ion binding protein"/>
    <property type="match status" value="1"/>
</dbReference>
<evidence type="ECO:0000313" key="5">
    <source>
        <dbReference type="Proteomes" id="UP000028488"/>
    </source>
</evidence>
<evidence type="ECO:0000313" key="4">
    <source>
        <dbReference type="EMBL" id="AII11320.1"/>
    </source>
</evidence>
<sequence length="68" mass="6970">MSTTTVTVTGMTCGHCVSSVREEIGNIPGVTAVDVDLASGRVDIDSETPIEQATLAQAVDEAGYQLAS</sequence>
<dbReference type="PROSITE" id="PS50846">
    <property type="entry name" value="HMA_2"/>
    <property type="match status" value="1"/>
</dbReference>
<keyword evidence="1" id="KW-0479">Metal-binding</keyword>
<dbReference type="GO" id="GO:0006825">
    <property type="term" value="P:copper ion transport"/>
    <property type="evidence" value="ECO:0007669"/>
    <property type="project" value="InterPro"/>
</dbReference>
<dbReference type="Proteomes" id="UP000028488">
    <property type="component" value="Plasmid pPDG3"/>
</dbReference>
<reference evidence="4 5" key="1">
    <citation type="submission" date="2014-07" db="EMBL/GenBank/DDBJ databases">
        <title>Genome Sequence of Rhodococcus opacus Strain R7, a Biodegrader of Mono- and Polycyclic Aromatic Hydrocarbons.</title>
        <authorList>
            <person name="Di Gennaro P."/>
            <person name="Zampolli J."/>
            <person name="Presti I."/>
            <person name="Cappelletti M."/>
            <person name="D'Ursi P."/>
            <person name="Orro A."/>
            <person name="Mezzelani A."/>
            <person name="Milanesi L."/>
        </authorList>
    </citation>
    <scope>NUCLEOTIDE SEQUENCE [LARGE SCALE GENOMIC DNA]</scope>
    <source>
        <strain evidence="4 5">R7</strain>
        <plasmid evidence="4">pPDG3</plasmid>
    </source>
</reference>
<proteinExistence type="predicted"/>
<dbReference type="GO" id="GO:0005507">
    <property type="term" value="F:copper ion binding"/>
    <property type="evidence" value="ECO:0007669"/>
    <property type="project" value="InterPro"/>
</dbReference>
<protein>
    <submittedName>
        <fullName evidence="4">Cation-transporting ATPase</fullName>
    </submittedName>
</protein>
<dbReference type="EMBL" id="CP008950">
    <property type="protein sequence ID" value="AII11320.1"/>
    <property type="molecule type" value="Genomic_DNA"/>
</dbReference>
<dbReference type="PROSITE" id="PS01047">
    <property type="entry name" value="HMA_1"/>
    <property type="match status" value="1"/>
</dbReference>
<dbReference type="InterPro" id="IPR036163">
    <property type="entry name" value="HMA_dom_sf"/>
</dbReference>
<dbReference type="RefSeq" id="WP_128644081.1">
    <property type="nucleotide sequence ID" value="NZ_CP008950.1"/>
</dbReference>
<evidence type="ECO:0000256" key="2">
    <source>
        <dbReference type="ARBA" id="ARBA00023008"/>
    </source>
</evidence>
<dbReference type="AlphaFoldDB" id="A0A076EZG1"/>
<accession>A0A076EZG1</accession>